<dbReference type="Gene3D" id="3.90.79.10">
    <property type="entry name" value="Nucleoside Triphosphate Pyrophosphohydrolase"/>
    <property type="match status" value="1"/>
</dbReference>
<evidence type="ECO:0000313" key="7">
    <source>
        <dbReference type="EMBL" id="THU70999.1"/>
    </source>
</evidence>
<dbReference type="PROSITE" id="PS51462">
    <property type="entry name" value="NUDIX"/>
    <property type="match status" value="1"/>
</dbReference>
<dbReference type="GO" id="GO:0005737">
    <property type="term" value="C:cytoplasm"/>
    <property type="evidence" value="ECO:0007669"/>
    <property type="project" value="TreeGrafter"/>
</dbReference>
<comment type="caution">
    <text evidence="7">The sequence shown here is derived from an EMBL/GenBank/DDBJ whole genome shotgun (WGS) entry which is preliminary data.</text>
</comment>
<evidence type="ECO:0000256" key="5">
    <source>
        <dbReference type="ARBA" id="ARBA00022842"/>
    </source>
</evidence>
<proteinExistence type="inferred from homology"/>
<gene>
    <name evidence="7" type="ORF">C4D60_Mb08t30910</name>
</gene>
<comment type="similarity">
    <text evidence="2">Belongs to the Nudix hydrolase family.</text>
</comment>
<organism evidence="7 8">
    <name type="scientific">Musa balbisiana</name>
    <name type="common">Banana</name>
    <dbReference type="NCBI Taxonomy" id="52838"/>
    <lineage>
        <taxon>Eukaryota</taxon>
        <taxon>Viridiplantae</taxon>
        <taxon>Streptophyta</taxon>
        <taxon>Embryophyta</taxon>
        <taxon>Tracheophyta</taxon>
        <taxon>Spermatophyta</taxon>
        <taxon>Magnoliopsida</taxon>
        <taxon>Liliopsida</taxon>
        <taxon>Zingiberales</taxon>
        <taxon>Musaceae</taxon>
        <taxon>Musa</taxon>
    </lineage>
</organism>
<dbReference type="GO" id="GO:0005634">
    <property type="term" value="C:nucleus"/>
    <property type="evidence" value="ECO:0007669"/>
    <property type="project" value="TreeGrafter"/>
</dbReference>
<dbReference type="STRING" id="52838.A0A4S8K7U0"/>
<dbReference type="InterPro" id="IPR015797">
    <property type="entry name" value="NUDIX_hydrolase-like_dom_sf"/>
</dbReference>
<keyword evidence="5" id="KW-0460">Magnesium</keyword>
<dbReference type="SUPFAM" id="SSF55811">
    <property type="entry name" value="Nudix"/>
    <property type="match status" value="1"/>
</dbReference>
<dbReference type="InterPro" id="IPR047198">
    <property type="entry name" value="DDP-like_NUDIX"/>
</dbReference>
<feature type="domain" description="Nudix hydrolase" evidence="6">
    <location>
        <begin position="51"/>
        <end position="190"/>
    </location>
</feature>
<evidence type="ECO:0000256" key="1">
    <source>
        <dbReference type="ARBA" id="ARBA00001946"/>
    </source>
</evidence>
<dbReference type="EMBL" id="PYDT01000002">
    <property type="protein sequence ID" value="THU70999.1"/>
    <property type="molecule type" value="Genomic_DNA"/>
</dbReference>
<dbReference type="PANTHER" id="PTHR12629:SF42">
    <property type="entry name" value="OS02G0734300 PROTEIN"/>
    <property type="match status" value="1"/>
</dbReference>
<comment type="cofactor">
    <cofactor evidence="1">
        <name>Mg(2+)</name>
        <dbReference type="ChEBI" id="CHEBI:18420"/>
    </cofactor>
</comment>
<evidence type="ECO:0000256" key="2">
    <source>
        <dbReference type="ARBA" id="ARBA00005582"/>
    </source>
</evidence>
<evidence type="ECO:0000256" key="3">
    <source>
        <dbReference type="ARBA" id="ARBA00022723"/>
    </source>
</evidence>
<keyword evidence="3" id="KW-0479">Metal-binding</keyword>
<dbReference type="PANTHER" id="PTHR12629">
    <property type="entry name" value="DIPHOSPHOINOSITOL POLYPHOSPHATE PHOSPHOHYDROLASE"/>
    <property type="match status" value="1"/>
</dbReference>
<dbReference type="Pfam" id="PF00293">
    <property type="entry name" value="NUDIX"/>
    <property type="match status" value="1"/>
</dbReference>
<evidence type="ECO:0000259" key="6">
    <source>
        <dbReference type="PROSITE" id="PS51462"/>
    </source>
</evidence>
<protein>
    <recommendedName>
        <fullName evidence="6">Nudix hydrolase domain-containing protein</fullName>
    </recommendedName>
</protein>
<dbReference type="PROSITE" id="PS00893">
    <property type="entry name" value="NUDIX_BOX"/>
    <property type="match status" value="1"/>
</dbReference>
<dbReference type="GO" id="GO:0016462">
    <property type="term" value="F:pyrophosphatase activity"/>
    <property type="evidence" value="ECO:0007669"/>
    <property type="project" value="InterPro"/>
</dbReference>
<reference evidence="7 8" key="1">
    <citation type="journal article" date="2019" name="Nat. Plants">
        <title>Genome sequencing of Musa balbisiana reveals subgenome evolution and function divergence in polyploid bananas.</title>
        <authorList>
            <person name="Yao X."/>
        </authorList>
    </citation>
    <scope>NUCLEOTIDE SEQUENCE [LARGE SCALE GENOMIC DNA]</scope>
    <source>
        <strain evidence="8">cv. DH-PKW</strain>
        <tissue evidence="7">Leaves</tissue>
    </source>
</reference>
<dbReference type="GO" id="GO:0046872">
    <property type="term" value="F:metal ion binding"/>
    <property type="evidence" value="ECO:0007669"/>
    <property type="project" value="UniProtKB-KW"/>
</dbReference>
<dbReference type="InterPro" id="IPR000086">
    <property type="entry name" value="NUDIX_hydrolase_dom"/>
</dbReference>
<keyword evidence="8" id="KW-1185">Reference proteome</keyword>
<evidence type="ECO:0000256" key="4">
    <source>
        <dbReference type="ARBA" id="ARBA00022801"/>
    </source>
</evidence>
<dbReference type="InterPro" id="IPR020084">
    <property type="entry name" value="NUDIX_hydrolase_CS"/>
</dbReference>
<name>A0A4S8K7U0_MUSBA</name>
<accession>A0A4S8K7U0</accession>
<dbReference type="CDD" id="cd04666">
    <property type="entry name" value="NUDIX_DIPP2_like_Nudt4"/>
    <property type="match status" value="1"/>
</dbReference>
<dbReference type="Proteomes" id="UP000317650">
    <property type="component" value="Chromosome 8"/>
</dbReference>
<evidence type="ECO:0000313" key="8">
    <source>
        <dbReference type="Proteomes" id="UP000317650"/>
    </source>
</evidence>
<dbReference type="AlphaFoldDB" id="A0A4S8K7U0"/>
<keyword evidence="4" id="KW-0378">Hydrolase</keyword>
<sequence length="205" mass="22981">MVCMVSRQGRQLQRYSKAGSRIVVGYVPTLVWFGRWVDGEMGGVVGVSDAEWRSCCRCIPYKFNAGGGGNRHDDVGTSMEVLVVSSPKGNGLLFPKGGWETDETIEQAALREALEEAGVQGNVEGKLGKWRYKSRTYDAYHEGIMFPMNVTQELGDWPEMHLRERKWVTVAEAKEGCQHPWMKEALERLVRRVSNSRRNSAAPAS</sequence>